<evidence type="ECO:0000256" key="3">
    <source>
        <dbReference type="ARBA" id="ARBA00022448"/>
    </source>
</evidence>
<evidence type="ECO:0000256" key="8">
    <source>
        <dbReference type="ARBA" id="ARBA00022989"/>
    </source>
</evidence>
<evidence type="ECO:0000256" key="5">
    <source>
        <dbReference type="ARBA" id="ARBA00022519"/>
    </source>
</evidence>
<keyword evidence="7" id="KW-0653">Protein transport</keyword>
<evidence type="ECO:0000256" key="9">
    <source>
        <dbReference type="ARBA" id="ARBA00023136"/>
    </source>
</evidence>
<dbReference type="GO" id="GO:0055085">
    <property type="term" value="P:transmembrane transport"/>
    <property type="evidence" value="ECO:0007669"/>
    <property type="project" value="InterPro"/>
</dbReference>
<keyword evidence="5" id="KW-0997">Cell inner membrane</keyword>
<dbReference type="RefSeq" id="WP_106931288.1">
    <property type="nucleotide sequence ID" value="NZ_PYFT01000001.1"/>
</dbReference>
<dbReference type="AlphaFoldDB" id="A0A2T2YHY5"/>
<keyword evidence="4" id="KW-1003">Cell membrane</keyword>
<comment type="caution">
    <text evidence="11">The sequence shown here is derived from an EMBL/GenBank/DDBJ whole genome shotgun (WGS) entry which is preliminary data.</text>
</comment>
<dbReference type="Pfam" id="PF03544">
    <property type="entry name" value="TonB_C"/>
    <property type="match status" value="1"/>
</dbReference>
<dbReference type="GO" id="GO:0098797">
    <property type="term" value="C:plasma membrane protein complex"/>
    <property type="evidence" value="ECO:0007669"/>
    <property type="project" value="TreeGrafter"/>
</dbReference>
<proteinExistence type="inferred from homology"/>
<evidence type="ECO:0000313" key="11">
    <source>
        <dbReference type="EMBL" id="PSR55110.1"/>
    </source>
</evidence>
<accession>A0A2T2YHY5</accession>
<evidence type="ECO:0000256" key="6">
    <source>
        <dbReference type="ARBA" id="ARBA00022692"/>
    </source>
</evidence>
<dbReference type="SUPFAM" id="SSF49464">
    <property type="entry name" value="Carboxypeptidase regulatory domain-like"/>
    <property type="match status" value="1"/>
</dbReference>
<feature type="domain" description="TonB C-terminal" evidence="10">
    <location>
        <begin position="170"/>
        <end position="259"/>
    </location>
</feature>
<dbReference type="OrthoDB" id="1112758at2"/>
<comment type="similarity">
    <text evidence="2">Belongs to the TonB family.</text>
</comment>
<organism evidence="11 12">
    <name type="scientific">Adhaeribacter arboris</name>
    <dbReference type="NCBI Taxonomy" id="2072846"/>
    <lineage>
        <taxon>Bacteria</taxon>
        <taxon>Pseudomonadati</taxon>
        <taxon>Bacteroidota</taxon>
        <taxon>Cytophagia</taxon>
        <taxon>Cytophagales</taxon>
        <taxon>Hymenobacteraceae</taxon>
        <taxon>Adhaeribacter</taxon>
    </lineage>
</organism>
<evidence type="ECO:0000256" key="1">
    <source>
        <dbReference type="ARBA" id="ARBA00004383"/>
    </source>
</evidence>
<dbReference type="GO" id="GO:0031992">
    <property type="term" value="F:energy transducer activity"/>
    <property type="evidence" value="ECO:0007669"/>
    <property type="project" value="TreeGrafter"/>
</dbReference>
<name>A0A2T2YHY5_9BACT</name>
<reference evidence="11 12" key="1">
    <citation type="submission" date="2018-03" db="EMBL/GenBank/DDBJ databases">
        <title>Adhaeribacter sp. HMF7605 Genome sequencing and assembly.</title>
        <authorList>
            <person name="Kang H."/>
            <person name="Kang J."/>
            <person name="Cha I."/>
            <person name="Kim H."/>
            <person name="Joh K."/>
        </authorList>
    </citation>
    <scope>NUCLEOTIDE SEQUENCE [LARGE SCALE GENOMIC DNA]</scope>
    <source>
        <strain evidence="11 12">HMF7605</strain>
    </source>
</reference>
<keyword evidence="12" id="KW-1185">Reference proteome</keyword>
<protein>
    <recommendedName>
        <fullName evidence="10">TonB C-terminal domain-containing protein</fullName>
    </recommendedName>
</protein>
<dbReference type="InterPro" id="IPR006260">
    <property type="entry name" value="TonB/TolA_C"/>
</dbReference>
<evidence type="ECO:0000259" key="10">
    <source>
        <dbReference type="PROSITE" id="PS52015"/>
    </source>
</evidence>
<sequence length="259" mass="28189">MDTAVVLDAMAVTSTDKPMVNENVPLPTTIAHSNSLLAKKLVTGTSLTAKSVNGISLQSVPAYTGQIVTGKVLDAASGQGLPGVSMRVKNTTLDMVTDADGNFSFTVPTGKNELIINYVGYSTQKIKIKPTDKRLVVQLKPDANQLREVEVSTFNKENIPATIIPTKPEIGQKAFYQYIQQNLHYPEEARRQKQEGLVEVGFTVTEAGELTDFKILKSLNAACDAEAIRVIKEGPPWQPSLLQGQPQPENVRVTIPFKL</sequence>
<dbReference type="PANTHER" id="PTHR33446:SF2">
    <property type="entry name" value="PROTEIN TONB"/>
    <property type="match status" value="1"/>
</dbReference>
<dbReference type="InterPro" id="IPR037682">
    <property type="entry name" value="TonB_C"/>
</dbReference>
<keyword evidence="9" id="KW-0472">Membrane</keyword>
<dbReference type="Pfam" id="PF13715">
    <property type="entry name" value="CarbopepD_reg_2"/>
    <property type="match status" value="1"/>
</dbReference>
<dbReference type="PROSITE" id="PS52015">
    <property type="entry name" value="TONB_CTD"/>
    <property type="match status" value="1"/>
</dbReference>
<dbReference type="EMBL" id="PYFT01000001">
    <property type="protein sequence ID" value="PSR55110.1"/>
    <property type="molecule type" value="Genomic_DNA"/>
</dbReference>
<dbReference type="NCBIfam" id="TIGR01352">
    <property type="entry name" value="tonB_Cterm"/>
    <property type="match status" value="1"/>
</dbReference>
<dbReference type="InterPro" id="IPR008969">
    <property type="entry name" value="CarboxyPept-like_regulatory"/>
</dbReference>
<keyword evidence="6" id="KW-0812">Transmembrane</keyword>
<keyword evidence="3" id="KW-0813">Transport</keyword>
<dbReference type="InterPro" id="IPR051045">
    <property type="entry name" value="TonB-dependent_transducer"/>
</dbReference>
<comment type="subcellular location">
    <subcellularLocation>
        <location evidence="1">Cell inner membrane</location>
        <topology evidence="1">Single-pass membrane protein</topology>
        <orientation evidence="1">Periplasmic side</orientation>
    </subcellularLocation>
</comment>
<keyword evidence="8" id="KW-1133">Transmembrane helix</keyword>
<evidence type="ECO:0000256" key="2">
    <source>
        <dbReference type="ARBA" id="ARBA00006555"/>
    </source>
</evidence>
<evidence type="ECO:0000256" key="4">
    <source>
        <dbReference type="ARBA" id="ARBA00022475"/>
    </source>
</evidence>
<gene>
    <name evidence="11" type="ORF">AHMF7605_17165</name>
</gene>
<dbReference type="Proteomes" id="UP000240357">
    <property type="component" value="Unassembled WGS sequence"/>
</dbReference>
<evidence type="ECO:0000313" key="12">
    <source>
        <dbReference type="Proteomes" id="UP000240357"/>
    </source>
</evidence>
<evidence type="ECO:0000256" key="7">
    <source>
        <dbReference type="ARBA" id="ARBA00022927"/>
    </source>
</evidence>
<dbReference type="Gene3D" id="3.30.1150.10">
    <property type="match status" value="1"/>
</dbReference>
<dbReference type="SUPFAM" id="SSF74653">
    <property type="entry name" value="TolA/TonB C-terminal domain"/>
    <property type="match status" value="1"/>
</dbReference>
<dbReference type="Gene3D" id="2.60.40.1120">
    <property type="entry name" value="Carboxypeptidase-like, regulatory domain"/>
    <property type="match status" value="1"/>
</dbReference>
<dbReference type="PANTHER" id="PTHR33446">
    <property type="entry name" value="PROTEIN TONB-RELATED"/>
    <property type="match status" value="1"/>
</dbReference>
<dbReference type="GO" id="GO:0015031">
    <property type="term" value="P:protein transport"/>
    <property type="evidence" value="ECO:0007669"/>
    <property type="project" value="UniProtKB-KW"/>
</dbReference>